<dbReference type="InterPro" id="IPR001538">
    <property type="entry name" value="Man6P_isomerase-2_C"/>
</dbReference>
<dbReference type="GO" id="GO:0004475">
    <property type="term" value="F:mannose-1-phosphate guanylyltransferase (GTP) activity"/>
    <property type="evidence" value="ECO:0007669"/>
    <property type="project" value="UniProtKB-EC"/>
</dbReference>
<sequence length="474" mass="51734">MPSKIRPIIMCGGAGTRLWPTSRNSFPKQFAMLFGERSTFQDTVLRLRHKLFERPIILTNHTHRVLAEKQLAEINASADIVLEPERRDSGPAILAGCMVAASLDSASQHADTPVLVVASDHVVTDPAAFRSAVANGLSAARAGRLVTFGITARHPCTEYGWIEPGVVLEGEARRVERFAEKPDGHRAAEYLLKGWLWNSGNFLFGAKTLIEEYRSFEPATVKAVEAALANGRDEDGAFALAPADFVKADKRSIDFAVMERTERAAVVATSCGWSDVGNWDALWALSDHDGSGNARRGNVELFDAHNCLVSTDGPMTSVLGVEDLIIVASRDAVLVADRNRAAEVKQVVELLRSKGCSQAETHASVHCAWGSYQIVDSGEGFQVKRLVVAPQGRLSLQKHRFRSEHWVVVRGTATVTIDETIGHFGRSEHIFIPLGAPHQLENSGLEPLELIGVQNGSYLGEDDVIRIEPAQHWG</sequence>
<dbReference type="OrthoDB" id="9806359at2"/>
<dbReference type="Proteomes" id="UP000236919">
    <property type="component" value="Unassembled WGS sequence"/>
</dbReference>
<keyword evidence="12" id="KW-0413">Isomerase</keyword>
<keyword evidence="5" id="KW-0547">Nucleotide-binding</keyword>
<keyword evidence="13" id="KW-1185">Reference proteome</keyword>
<comment type="caution">
    <text evidence="12">The sequence shown here is derived from an EMBL/GenBank/DDBJ whole genome shotgun (WGS) entry which is preliminary data.</text>
</comment>
<dbReference type="GO" id="GO:0016853">
    <property type="term" value="F:isomerase activity"/>
    <property type="evidence" value="ECO:0007669"/>
    <property type="project" value="UniProtKB-KW"/>
</dbReference>
<dbReference type="GO" id="GO:0000271">
    <property type="term" value="P:polysaccharide biosynthetic process"/>
    <property type="evidence" value="ECO:0007669"/>
    <property type="project" value="InterPro"/>
</dbReference>
<reference evidence="12 13" key="1">
    <citation type="submission" date="2018-01" db="EMBL/GenBank/DDBJ databases">
        <title>Genomic Encyclopedia of Type Strains, Phase III (KMG-III): the genomes of soil and plant-associated and newly described type strains.</title>
        <authorList>
            <person name="Whitman W."/>
        </authorList>
    </citation>
    <scope>NUCLEOTIDE SEQUENCE [LARGE SCALE GENOMIC DNA]</scope>
    <source>
        <strain evidence="12 13">1131</strain>
    </source>
</reference>
<dbReference type="SUPFAM" id="SSF51182">
    <property type="entry name" value="RmlC-like cupins"/>
    <property type="match status" value="1"/>
</dbReference>
<dbReference type="Gene3D" id="3.90.550.10">
    <property type="entry name" value="Spore Coat Polysaccharide Biosynthesis Protein SpsA, Chain A"/>
    <property type="match status" value="1"/>
</dbReference>
<dbReference type="CDD" id="cd02213">
    <property type="entry name" value="cupin_PMI_typeII_C"/>
    <property type="match status" value="1"/>
</dbReference>
<evidence type="ECO:0000259" key="9">
    <source>
        <dbReference type="Pfam" id="PF00483"/>
    </source>
</evidence>
<comment type="catalytic activity">
    <reaction evidence="7">
        <text>alpha-D-mannose 1-phosphate + GTP + H(+) = GDP-alpha-D-mannose + diphosphate</text>
        <dbReference type="Rhea" id="RHEA:15229"/>
        <dbReference type="ChEBI" id="CHEBI:15378"/>
        <dbReference type="ChEBI" id="CHEBI:33019"/>
        <dbReference type="ChEBI" id="CHEBI:37565"/>
        <dbReference type="ChEBI" id="CHEBI:57527"/>
        <dbReference type="ChEBI" id="CHEBI:58409"/>
        <dbReference type="EC" id="2.7.7.13"/>
    </reaction>
</comment>
<gene>
    <name evidence="12" type="ORF">CYD53_11820</name>
</gene>
<name>A0A2S4LYM4_9HYPH</name>
<dbReference type="InterPro" id="IPR005835">
    <property type="entry name" value="NTP_transferase_dom"/>
</dbReference>
<evidence type="ECO:0000256" key="4">
    <source>
        <dbReference type="ARBA" id="ARBA00022695"/>
    </source>
</evidence>
<evidence type="ECO:0000259" key="11">
    <source>
        <dbReference type="Pfam" id="PF22640"/>
    </source>
</evidence>
<feature type="domain" description="MannoseP isomerase/GMP-like beta-helix" evidence="11">
    <location>
        <begin position="301"/>
        <end position="351"/>
    </location>
</feature>
<dbReference type="PANTHER" id="PTHR46390">
    <property type="entry name" value="MANNOSE-1-PHOSPHATE GUANYLYLTRANSFERASE"/>
    <property type="match status" value="1"/>
</dbReference>
<dbReference type="InterPro" id="IPR029044">
    <property type="entry name" value="Nucleotide-diphossugar_trans"/>
</dbReference>
<dbReference type="Pfam" id="PF00483">
    <property type="entry name" value="NTP_transferase"/>
    <property type="match status" value="1"/>
</dbReference>
<dbReference type="InterPro" id="IPR051161">
    <property type="entry name" value="Mannose-6P_isomerase_type2"/>
</dbReference>
<keyword evidence="3 12" id="KW-0808">Transferase</keyword>
<dbReference type="PANTHER" id="PTHR46390:SF1">
    <property type="entry name" value="MANNOSE-1-PHOSPHATE GUANYLYLTRANSFERASE"/>
    <property type="match status" value="1"/>
</dbReference>
<protein>
    <recommendedName>
        <fullName evidence="2">mannose-1-phosphate guanylyltransferase</fullName>
        <ecNumber evidence="2">2.7.7.13</ecNumber>
    </recommendedName>
</protein>
<dbReference type="Pfam" id="PF22640">
    <property type="entry name" value="ManC_GMP_beta-helix"/>
    <property type="match status" value="1"/>
</dbReference>
<proteinExistence type="inferred from homology"/>
<evidence type="ECO:0000256" key="6">
    <source>
        <dbReference type="ARBA" id="ARBA00023134"/>
    </source>
</evidence>
<comment type="similarity">
    <text evidence="1 8">Belongs to the mannose-6-phosphate isomerase type 2 family.</text>
</comment>
<evidence type="ECO:0000313" key="13">
    <source>
        <dbReference type="Proteomes" id="UP000236919"/>
    </source>
</evidence>
<evidence type="ECO:0000256" key="7">
    <source>
        <dbReference type="ARBA" id="ARBA00047343"/>
    </source>
</evidence>
<accession>A0A2S4LYM4</accession>
<dbReference type="EMBL" id="PQFZ01000018">
    <property type="protein sequence ID" value="POR47554.1"/>
    <property type="molecule type" value="Genomic_DNA"/>
</dbReference>
<evidence type="ECO:0000256" key="1">
    <source>
        <dbReference type="ARBA" id="ARBA00006115"/>
    </source>
</evidence>
<dbReference type="RefSeq" id="WP_103720524.1">
    <property type="nucleotide sequence ID" value="NZ_PQFZ01000018.1"/>
</dbReference>
<evidence type="ECO:0000313" key="12">
    <source>
        <dbReference type="EMBL" id="POR47554.1"/>
    </source>
</evidence>
<dbReference type="EC" id="2.7.7.13" evidence="2"/>
<evidence type="ECO:0000256" key="8">
    <source>
        <dbReference type="RuleBase" id="RU004190"/>
    </source>
</evidence>
<dbReference type="InterPro" id="IPR006375">
    <property type="entry name" value="Man1P_GuaTrfase/Man6P_Isoase"/>
</dbReference>
<dbReference type="GO" id="GO:0009298">
    <property type="term" value="P:GDP-mannose biosynthetic process"/>
    <property type="evidence" value="ECO:0007669"/>
    <property type="project" value="TreeGrafter"/>
</dbReference>
<evidence type="ECO:0000256" key="5">
    <source>
        <dbReference type="ARBA" id="ARBA00022741"/>
    </source>
</evidence>
<dbReference type="InterPro" id="IPR014710">
    <property type="entry name" value="RmlC-like_jellyroll"/>
</dbReference>
<dbReference type="CDD" id="cd02509">
    <property type="entry name" value="GDP-M1P_Guanylyltransferase"/>
    <property type="match status" value="1"/>
</dbReference>
<evidence type="ECO:0000259" key="10">
    <source>
        <dbReference type="Pfam" id="PF01050"/>
    </source>
</evidence>
<dbReference type="SUPFAM" id="SSF53448">
    <property type="entry name" value="Nucleotide-diphospho-sugar transferases"/>
    <property type="match status" value="1"/>
</dbReference>
<dbReference type="InterPro" id="IPR054566">
    <property type="entry name" value="ManC/GMP-like_b-helix"/>
</dbReference>
<dbReference type="AlphaFoldDB" id="A0A2S4LYM4"/>
<keyword evidence="4 12" id="KW-0548">Nucleotidyltransferase</keyword>
<dbReference type="InterPro" id="IPR011051">
    <property type="entry name" value="RmlC_Cupin_sf"/>
</dbReference>
<feature type="domain" description="Nucleotidyl transferase" evidence="9">
    <location>
        <begin position="7"/>
        <end position="288"/>
    </location>
</feature>
<dbReference type="Pfam" id="PF01050">
    <property type="entry name" value="MannoseP_isomer"/>
    <property type="match status" value="1"/>
</dbReference>
<evidence type="ECO:0000256" key="2">
    <source>
        <dbReference type="ARBA" id="ARBA00012387"/>
    </source>
</evidence>
<feature type="domain" description="Mannose-6-phosphate isomerase type II C-terminal" evidence="10">
    <location>
        <begin position="357"/>
        <end position="468"/>
    </location>
</feature>
<dbReference type="Gene3D" id="2.60.120.10">
    <property type="entry name" value="Jelly Rolls"/>
    <property type="match status" value="1"/>
</dbReference>
<dbReference type="InterPro" id="IPR049577">
    <property type="entry name" value="GMPP_N"/>
</dbReference>
<dbReference type="GO" id="GO:0005525">
    <property type="term" value="F:GTP binding"/>
    <property type="evidence" value="ECO:0007669"/>
    <property type="project" value="UniProtKB-KW"/>
</dbReference>
<evidence type="ECO:0000256" key="3">
    <source>
        <dbReference type="ARBA" id="ARBA00022679"/>
    </source>
</evidence>
<organism evidence="12 13">
    <name type="scientific">Bosea psychrotolerans</name>
    <dbReference type="NCBI Taxonomy" id="1871628"/>
    <lineage>
        <taxon>Bacteria</taxon>
        <taxon>Pseudomonadati</taxon>
        <taxon>Pseudomonadota</taxon>
        <taxon>Alphaproteobacteria</taxon>
        <taxon>Hyphomicrobiales</taxon>
        <taxon>Boseaceae</taxon>
        <taxon>Bosea</taxon>
    </lineage>
</organism>
<keyword evidence="6" id="KW-0342">GTP-binding</keyword>
<dbReference type="NCBIfam" id="TIGR01479">
    <property type="entry name" value="GMP_PMI"/>
    <property type="match status" value="1"/>
</dbReference>